<keyword evidence="4" id="KW-0808">Transferase</keyword>
<dbReference type="GO" id="GO:0006749">
    <property type="term" value="P:glutathione metabolic process"/>
    <property type="evidence" value="ECO:0007669"/>
    <property type="project" value="TreeGrafter"/>
</dbReference>
<name>A0A023G883_AMBTT</name>
<dbReference type="SUPFAM" id="SSF47616">
    <property type="entry name" value="GST C-terminal domain-like"/>
    <property type="match status" value="1"/>
</dbReference>
<dbReference type="Gene3D" id="1.20.1050.10">
    <property type="match status" value="1"/>
</dbReference>
<dbReference type="InterPro" id="IPR004046">
    <property type="entry name" value="GST_C"/>
</dbReference>
<evidence type="ECO:0000259" key="3">
    <source>
        <dbReference type="PROSITE" id="PS50405"/>
    </source>
</evidence>
<dbReference type="InterPro" id="IPR010987">
    <property type="entry name" value="Glutathione-S-Trfase_C-like"/>
</dbReference>
<comment type="subunit">
    <text evidence="1">Homodimer.</text>
</comment>
<dbReference type="PANTHER" id="PTHR43969:SF9">
    <property type="entry name" value="GLUTATHIONE S TRANSFERASE D10, ISOFORM A-RELATED"/>
    <property type="match status" value="1"/>
</dbReference>
<dbReference type="EMBL" id="GBBM01006355">
    <property type="protein sequence ID" value="JAC29063.1"/>
    <property type="molecule type" value="mRNA"/>
</dbReference>
<protein>
    <submittedName>
        <fullName evidence="4">Putative glutathione s-transferase ixodes scapularis glutathione s-transferase</fullName>
    </submittedName>
</protein>
<accession>A0A023G883</accession>
<dbReference type="GO" id="GO:0004364">
    <property type="term" value="F:glutathione transferase activity"/>
    <property type="evidence" value="ECO:0007669"/>
    <property type="project" value="TreeGrafter"/>
</dbReference>
<dbReference type="Pfam" id="PF00043">
    <property type="entry name" value="GST_C"/>
    <property type="match status" value="1"/>
</dbReference>
<dbReference type="Pfam" id="PF13417">
    <property type="entry name" value="GST_N_3"/>
    <property type="match status" value="1"/>
</dbReference>
<dbReference type="PANTHER" id="PTHR43969">
    <property type="entry name" value="GLUTATHIONE S TRANSFERASE D10, ISOFORM A-RELATED"/>
    <property type="match status" value="1"/>
</dbReference>
<feature type="domain" description="GST C-terminal" evidence="3">
    <location>
        <begin position="88"/>
        <end position="214"/>
    </location>
</feature>
<dbReference type="SFLD" id="SFLDG00358">
    <property type="entry name" value="Main_(cytGST)"/>
    <property type="match status" value="1"/>
</dbReference>
<evidence type="ECO:0000256" key="1">
    <source>
        <dbReference type="ARBA" id="ARBA00011738"/>
    </source>
</evidence>
<organism evidence="4">
    <name type="scientific">Amblyomma triste</name>
    <name type="common">Neotropical tick</name>
    <dbReference type="NCBI Taxonomy" id="251400"/>
    <lineage>
        <taxon>Eukaryota</taxon>
        <taxon>Metazoa</taxon>
        <taxon>Ecdysozoa</taxon>
        <taxon>Arthropoda</taxon>
        <taxon>Chelicerata</taxon>
        <taxon>Arachnida</taxon>
        <taxon>Acari</taxon>
        <taxon>Parasitiformes</taxon>
        <taxon>Ixodida</taxon>
        <taxon>Ixodoidea</taxon>
        <taxon>Ixodidae</taxon>
        <taxon>Amblyomminae</taxon>
        <taxon>Amblyomma</taxon>
    </lineage>
</organism>
<dbReference type="InterPro" id="IPR040079">
    <property type="entry name" value="Glutathione_S-Trfase"/>
</dbReference>
<dbReference type="Gene3D" id="3.40.30.10">
    <property type="entry name" value="Glutaredoxin"/>
    <property type="match status" value="1"/>
</dbReference>
<proteinExistence type="evidence at transcript level"/>
<dbReference type="InterPro" id="IPR004045">
    <property type="entry name" value="Glutathione_S-Trfase_N"/>
</dbReference>
<reference evidence="4" key="1">
    <citation type="submission" date="2014-03" db="EMBL/GenBank/DDBJ databases">
        <title>The sialotranscriptome of Amblyomma triste, Amblyomma parvum and Amblyomma cajennense ticks, uncovered by 454-based RNA-seq.</title>
        <authorList>
            <person name="Garcia G.R."/>
            <person name="Gardinassi L.G."/>
            <person name="Ribeiro J.M."/>
            <person name="Anatriello E."/>
            <person name="Ferreira B.R."/>
            <person name="Moreira H.N."/>
            <person name="Mafra C."/>
            <person name="Olegario M.M."/>
            <person name="Szabo P.J."/>
            <person name="Miranda-Santos I.K."/>
            <person name="Maruyama S.R."/>
        </authorList>
    </citation>
    <scope>NUCLEOTIDE SEQUENCE</scope>
    <source>
        <strain evidence="4">Mato Grasso do Sul</strain>
        <tissue evidence="4">Salivary glands</tissue>
    </source>
</reference>
<sequence>MTVDLYFYPTSPQCAFVRIVAQRIGVQLRLHPLSPAARHEFPEKFAKVNPQRSVPMIDDDGFVLAESRAIGMYLLNKYAPDSTLYPKEPQRRAVVDRMLFFEMVFMQESARAALKDVIKRGSLTSERAQIVNNGLRMAIELLGSNKFLAGDELTLADIGLALSIGITMTGLGGEEVQHFKELEEYHDRVRKEVPEFDDHFALMWAAVTETVAKSRLANGKEGNKLRL</sequence>
<dbReference type="InterPro" id="IPR036249">
    <property type="entry name" value="Thioredoxin-like_sf"/>
</dbReference>
<dbReference type="PROSITE" id="PS50405">
    <property type="entry name" value="GST_CTER"/>
    <property type="match status" value="1"/>
</dbReference>
<feature type="domain" description="GST N-terminal" evidence="2">
    <location>
        <begin position="1"/>
        <end position="82"/>
    </location>
</feature>
<feature type="non-terminal residue" evidence="4">
    <location>
        <position position="227"/>
    </location>
</feature>
<dbReference type="PROSITE" id="PS50404">
    <property type="entry name" value="GST_NTER"/>
    <property type="match status" value="1"/>
</dbReference>
<evidence type="ECO:0000259" key="2">
    <source>
        <dbReference type="PROSITE" id="PS50404"/>
    </source>
</evidence>
<evidence type="ECO:0000313" key="4">
    <source>
        <dbReference type="EMBL" id="JAC29063.1"/>
    </source>
</evidence>
<dbReference type="SUPFAM" id="SSF52833">
    <property type="entry name" value="Thioredoxin-like"/>
    <property type="match status" value="1"/>
</dbReference>
<dbReference type="AlphaFoldDB" id="A0A023G883"/>
<dbReference type="InterPro" id="IPR036282">
    <property type="entry name" value="Glutathione-S-Trfase_C_sf"/>
</dbReference>
<dbReference type="SFLD" id="SFLDS00019">
    <property type="entry name" value="Glutathione_Transferase_(cytos"/>
    <property type="match status" value="1"/>
</dbReference>